<reference evidence="2" key="2">
    <citation type="submission" date="2021-04" db="EMBL/GenBank/DDBJ databases">
        <authorList>
            <person name="Gilroy R."/>
        </authorList>
    </citation>
    <scope>NUCLEOTIDE SEQUENCE</scope>
    <source>
        <strain evidence="2">6627</strain>
    </source>
</reference>
<dbReference type="InterPro" id="IPR025536">
    <property type="entry name" value="DUF4422"/>
</dbReference>
<accession>A0A9D1UWB2</accession>
<dbReference type="AlphaFoldDB" id="A0A9D1UWB2"/>
<dbReference type="EMBL" id="DXFP01000019">
    <property type="protein sequence ID" value="HIX01618.1"/>
    <property type="molecule type" value="Genomic_DNA"/>
</dbReference>
<gene>
    <name evidence="2" type="ORF">H9861_02565</name>
</gene>
<feature type="domain" description="DUF4422" evidence="1">
    <location>
        <begin position="5"/>
        <end position="225"/>
    </location>
</feature>
<evidence type="ECO:0000259" key="1">
    <source>
        <dbReference type="Pfam" id="PF14393"/>
    </source>
</evidence>
<proteinExistence type="predicted"/>
<evidence type="ECO:0000313" key="3">
    <source>
        <dbReference type="Proteomes" id="UP000823963"/>
    </source>
</evidence>
<comment type="caution">
    <text evidence="2">The sequence shown here is derived from an EMBL/GenBank/DDBJ whole genome shotgun (WGS) entry which is preliminary data.</text>
</comment>
<dbReference type="Proteomes" id="UP000823963">
    <property type="component" value="Unassembled WGS sequence"/>
</dbReference>
<dbReference type="Pfam" id="PF14393">
    <property type="entry name" value="DUF4422"/>
    <property type="match status" value="1"/>
</dbReference>
<reference evidence="2" key="1">
    <citation type="journal article" date="2021" name="PeerJ">
        <title>Extensive microbial diversity within the chicken gut microbiome revealed by metagenomics and culture.</title>
        <authorList>
            <person name="Gilroy R."/>
            <person name="Ravi A."/>
            <person name="Getino M."/>
            <person name="Pursley I."/>
            <person name="Horton D.L."/>
            <person name="Alikhan N.F."/>
            <person name="Baker D."/>
            <person name="Gharbi K."/>
            <person name="Hall N."/>
            <person name="Watson M."/>
            <person name="Adriaenssens E.M."/>
            <person name="Foster-Nyarko E."/>
            <person name="Jarju S."/>
            <person name="Secka A."/>
            <person name="Antonio M."/>
            <person name="Oren A."/>
            <person name="Chaudhuri R.R."/>
            <person name="La Ragione R."/>
            <person name="Hildebrand F."/>
            <person name="Pallen M.J."/>
        </authorList>
    </citation>
    <scope>NUCLEOTIDE SEQUENCE</scope>
    <source>
        <strain evidence="2">6627</strain>
    </source>
</reference>
<protein>
    <submittedName>
        <fullName evidence="2">DUF4422 domain-containing protein</fullName>
    </submittedName>
</protein>
<evidence type="ECO:0000313" key="2">
    <source>
        <dbReference type="EMBL" id="HIX01618.1"/>
    </source>
</evidence>
<sequence>MKSEIYVVSHKKARMPEDKMYIPVQVGFNPENFEGYMRDNTGDNISDKNASYCELTAQYWGAKNRQADVKGLVHYRRLFTNGHSDFFKSVDAKWKDVLTHETLEKLMSKYDMVLPKKRNYYIETLWSHYEHSHHIEGLEVTREVINDLFPEYLPEFDKHMQEKKGHMFNILIAKSNLFDEYTDWLMKVLNEVENRIDISNYSKSEQRILGYISELLLDVWVEHNQINYTELPVMFMGNQHWVKKIANFLKRKVKGREE</sequence>
<name>A0A9D1UWB2_9LACO</name>
<organism evidence="2 3">
    <name type="scientific">Candidatus Ligilactobacillus excrementigallinarum</name>
    <dbReference type="NCBI Taxonomy" id="2838641"/>
    <lineage>
        <taxon>Bacteria</taxon>
        <taxon>Bacillati</taxon>
        <taxon>Bacillota</taxon>
        <taxon>Bacilli</taxon>
        <taxon>Lactobacillales</taxon>
        <taxon>Lactobacillaceae</taxon>
        <taxon>Ligilactobacillus</taxon>
    </lineage>
</organism>